<feature type="domain" description="STAS" evidence="1">
    <location>
        <begin position="30"/>
        <end position="127"/>
    </location>
</feature>
<dbReference type="CDD" id="cd07043">
    <property type="entry name" value="STAS_anti-anti-sigma_factors"/>
    <property type="match status" value="1"/>
</dbReference>
<dbReference type="InterPro" id="IPR036513">
    <property type="entry name" value="STAS_dom_sf"/>
</dbReference>
<protein>
    <submittedName>
        <fullName evidence="2">STAS domain-containing protein</fullName>
    </submittedName>
</protein>
<accession>A0AB39TCC8</accession>
<name>A0AB39TCC8_9ACTN</name>
<dbReference type="SUPFAM" id="SSF52091">
    <property type="entry name" value="SpoIIaa-like"/>
    <property type="match status" value="1"/>
</dbReference>
<dbReference type="Gene3D" id="3.30.750.24">
    <property type="entry name" value="STAS domain"/>
    <property type="match status" value="1"/>
</dbReference>
<evidence type="ECO:0000259" key="1">
    <source>
        <dbReference type="PROSITE" id="PS50801"/>
    </source>
</evidence>
<dbReference type="InterPro" id="IPR002645">
    <property type="entry name" value="STAS_dom"/>
</dbReference>
<proteinExistence type="predicted"/>
<evidence type="ECO:0000313" key="2">
    <source>
        <dbReference type="EMBL" id="XDQ76507.1"/>
    </source>
</evidence>
<dbReference type="GO" id="GO:0043856">
    <property type="term" value="F:anti-sigma factor antagonist activity"/>
    <property type="evidence" value="ECO:0007669"/>
    <property type="project" value="TreeGrafter"/>
</dbReference>
<dbReference type="Pfam" id="PF13466">
    <property type="entry name" value="STAS_2"/>
    <property type="match status" value="1"/>
</dbReference>
<dbReference type="PROSITE" id="PS50801">
    <property type="entry name" value="STAS"/>
    <property type="match status" value="1"/>
</dbReference>
<organism evidence="2">
    <name type="scientific">Streptomyces sp. R44</name>
    <dbReference type="NCBI Taxonomy" id="3238633"/>
    <lineage>
        <taxon>Bacteria</taxon>
        <taxon>Bacillati</taxon>
        <taxon>Actinomycetota</taxon>
        <taxon>Actinomycetes</taxon>
        <taxon>Kitasatosporales</taxon>
        <taxon>Streptomycetaceae</taxon>
        <taxon>Streptomyces</taxon>
    </lineage>
</organism>
<dbReference type="InterPro" id="IPR058548">
    <property type="entry name" value="MlaB-like_STAS"/>
</dbReference>
<reference evidence="2" key="1">
    <citation type="submission" date="2024-07" db="EMBL/GenBank/DDBJ databases">
        <authorList>
            <person name="Yu S.T."/>
        </authorList>
    </citation>
    <scope>NUCLEOTIDE SEQUENCE</scope>
    <source>
        <strain evidence="2">R44</strain>
    </source>
</reference>
<dbReference type="RefSeq" id="WP_369149132.1">
    <property type="nucleotide sequence ID" value="NZ_CP163444.1"/>
</dbReference>
<dbReference type="AlphaFoldDB" id="A0AB39TCC8"/>
<sequence>MKSDGRTHCEETYAPAISGHIDRGPEGASVYRQATRYDGTARLQASGEFDVDSVECLRRALADAHRDGATRIRLDLASVTFGDSSFLHVLVRAHSAFGTLVLARPLPAHLRRLFDLTGTTKMFHFEA</sequence>
<dbReference type="PANTHER" id="PTHR33495">
    <property type="entry name" value="ANTI-SIGMA FACTOR ANTAGONIST TM_1081-RELATED-RELATED"/>
    <property type="match status" value="1"/>
</dbReference>
<dbReference type="EMBL" id="CP163444">
    <property type="protein sequence ID" value="XDQ76507.1"/>
    <property type="molecule type" value="Genomic_DNA"/>
</dbReference>
<dbReference type="PANTHER" id="PTHR33495:SF2">
    <property type="entry name" value="ANTI-SIGMA FACTOR ANTAGONIST TM_1081-RELATED"/>
    <property type="match status" value="1"/>
</dbReference>
<gene>
    <name evidence="2" type="ORF">AB5J54_41030</name>
</gene>